<organism evidence="1 2">
    <name type="scientific">Arthrobacter parietis</name>
    <dbReference type="NCBI Taxonomy" id="271434"/>
    <lineage>
        <taxon>Bacteria</taxon>
        <taxon>Bacillati</taxon>
        <taxon>Actinomycetota</taxon>
        <taxon>Actinomycetes</taxon>
        <taxon>Micrococcales</taxon>
        <taxon>Micrococcaceae</taxon>
        <taxon>Arthrobacter</taxon>
    </lineage>
</organism>
<gene>
    <name evidence="1" type="ORF">GCM10009784_29150</name>
</gene>
<name>A0ABN3B074_9MICC</name>
<evidence type="ECO:0000313" key="1">
    <source>
        <dbReference type="EMBL" id="GAA2177676.1"/>
    </source>
</evidence>
<evidence type="ECO:0000313" key="2">
    <source>
        <dbReference type="Proteomes" id="UP001500974"/>
    </source>
</evidence>
<proteinExistence type="predicted"/>
<keyword evidence="2" id="KW-1185">Reference proteome</keyword>
<accession>A0ABN3B074</accession>
<reference evidence="1 2" key="1">
    <citation type="journal article" date="2019" name="Int. J. Syst. Evol. Microbiol.">
        <title>The Global Catalogue of Microorganisms (GCM) 10K type strain sequencing project: providing services to taxonomists for standard genome sequencing and annotation.</title>
        <authorList>
            <consortium name="The Broad Institute Genomics Platform"/>
            <consortium name="The Broad Institute Genome Sequencing Center for Infectious Disease"/>
            <person name="Wu L."/>
            <person name="Ma J."/>
        </authorList>
    </citation>
    <scope>NUCLEOTIDE SEQUENCE [LARGE SCALE GENOMIC DNA]</scope>
    <source>
        <strain evidence="1 2">JCM 14917</strain>
    </source>
</reference>
<sequence length="147" mass="15750">MDKPLHYDSSDSSEMVTTLPVPVAADKTHKRVVFSLAVPDLSSGHILQVMAEFQVTNDLGYNVMCMSQIILAESKTSVSGTEITEANGRNVTPAAHHDSFPKIGSVTVTTTGTKYVNVVAWCAASNATTGARITVDADYGRLSVIRY</sequence>
<dbReference type="Proteomes" id="UP001500974">
    <property type="component" value="Unassembled WGS sequence"/>
</dbReference>
<comment type="caution">
    <text evidence="1">The sequence shown here is derived from an EMBL/GenBank/DDBJ whole genome shotgun (WGS) entry which is preliminary data.</text>
</comment>
<protein>
    <submittedName>
        <fullName evidence="1">Uncharacterized protein</fullName>
    </submittedName>
</protein>
<dbReference type="EMBL" id="BAAAON010000008">
    <property type="protein sequence ID" value="GAA2177676.1"/>
    <property type="molecule type" value="Genomic_DNA"/>
</dbReference>